<keyword evidence="1" id="KW-0732">Signal</keyword>
<dbReference type="RefSeq" id="WP_307361619.1">
    <property type="nucleotide sequence ID" value="NZ_JAUSTB010000012.1"/>
</dbReference>
<evidence type="ECO:0000256" key="1">
    <source>
        <dbReference type="SAM" id="SignalP"/>
    </source>
</evidence>
<accession>A0AAJ1SUR4</accession>
<dbReference type="Proteomes" id="UP001239267">
    <property type="component" value="Unassembled WGS sequence"/>
</dbReference>
<feature type="chain" id="PRO_5042471756" description="Peptidase inhibitor family I36" evidence="1">
    <location>
        <begin position="36"/>
        <end position="165"/>
    </location>
</feature>
<reference evidence="2 3" key="1">
    <citation type="submission" date="2023-07" db="EMBL/GenBank/DDBJ databases">
        <title>Sorghum-associated microbial communities from plants grown in Nebraska, USA.</title>
        <authorList>
            <person name="Schachtman D."/>
        </authorList>
    </citation>
    <scope>NUCLEOTIDE SEQUENCE [LARGE SCALE GENOMIC DNA]</scope>
    <source>
        <strain evidence="2 3">DS1001</strain>
    </source>
</reference>
<dbReference type="AlphaFoldDB" id="A0AAJ1SUR4"/>
<dbReference type="EMBL" id="JAUSTB010000012">
    <property type="protein sequence ID" value="MDQ0147361.1"/>
    <property type="molecule type" value="Genomic_DNA"/>
</dbReference>
<comment type="caution">
    <text evidence="2">The sequence shown here is derived from an EMBL/GenBank/DDBJ whole genome shotgun (WGS) entry which is preliminary data.</text>
</comment>
<evidence type="ECO:0000313" key="2">
    <source>
        <dbReference type="EMBL" id="MDQ0147361.1"/>
    </source>
</evidence>
<sequence length="165" mass="17303">MKSSQGKLKTKGISLLVAAGVAAGASLVAAVPATAAGPCGTGYTYIGSHPITVPTYSKDYRYGKPGTKTGSIDVYWNSTARKNCSVAYAYGPTYGIKMYRQNMIGNYPSYGPDDVSSGYYSYYAGPVYTNTQTAGGQCITLDASFGPNATDKSSWGAAFYSPVHC</sequence>
<proteinExistence type="predicted"/>
<evidence type="ECO:0000313" key="3">
    <source>
        <dbReference type="Proteomes" id="UP001239267"/>
    </source>
</evidence>
<name>A0AAJ1SUR4_9MICC</name>
<evidence type="ECO:0008006" key="4">
    <source>
        <dbReference type="Google" id="ProtNLM"/>
    </source>
</evidence>
<protein>
    <recommendedName>
        <fullName evidence="4">Peptidase inhibitor family I36</fullName>
    </recommendedName>
</protein>
<gene>
    <name evidence="2" type="ORF">J2T23_003271</name>
</gene>
<organism evidence="2 3">
    <name type="scientific">Pseudarthrobacter niigatensis</name>
    <dbReference type="NCBI Taxonomy" id="369935"/>
    <lineage>
        <taxon>Bacteria</taxon>
        <taxon>Bacillati</taxon>
        <taxon>Actinomycetota</taxon>
        <taxon>Actinomycetes</taxon>
        <taxon>Micrococcales</taxon>
        <taxon>Micrococcaceae</taxon>
        <taxon>Pseudarthrobacter</taxon>
    </lineage>
</organism>
<feature type="signal peptide" evidence="1">
    <location>
        <begin position="1"/>
        <end position="35"/>
    </location>
</feature>
<keyword evidence="3" id="KW-1185">Reference proteome</keyword>